<keyword evidence="1" id="KW-0472">Membrane</keyword>
<dbReference type="AlphaFoldDB" id="A0A077K7Z4"/>
<keyword evidence="1" id="KW-1133">Transmembrane helix</keyword>
<dbReference type="RefSeq" id="WP_012301061.1">
    <property type="nucleotide sequence ID" value="NC_025146.1"/>
</dbReference>
<feature type="transmembrane region" description="Helical" evidence="1">
    <location>
        <begin position="12"/>
        <end position="31"/>
    </location>
</feature>
<proteinExistence type="predicted"/>
<dbReference type="EMBL" id="AB855771">
    <property type="protein sequence ID" value="BAP25700.1"/>
    <property type="molecule type" value="Genomic_DNA"/>
</dbReference>
<protein>
    <submittedName>
        <fullName evidence="2">Uncharacterized protein</fullName>
    </submittedName>
</protein>
<keyword evidence="2" id="KW-0614">Plasmid</keyword>
<sequence length="56" mass="6105">MNSKGISHTVELVGVLAISLVIAMVVLLGFSKDGEMMKAPKKHITNYQSVDSKFIK</sequence>
<evidence type="ECO:0000256" key="1">
    <source>
        <dbReference type="SAM" id="Phobius"/>
    </source>
</evidence>
<accession>A0A077K7Z4</accession>
<organism evidence="2">
    <name type="scientific">Clostridium botulinum</name>
    <dbReference type="NCBI Taxonomy" id="1491"/>
    <lineage>
        <taxon>Bacteria</taxon>
        <taxon>Bacillati</taxon>
        <taxon>Bacillota</taxon>
        <taxon>Clostridia</taxon>
        <taxon>Eubacteriales</taxon>
        <taxon>Clostridiaceae</taxon>
        <taxon>Clostridium</taxon>
    </lineage>
</organism>
<reference evidence="2" key="1">
    <citation type="submission" date="2013-09" db="EMBL/GenBank/DDBJ databases">
        <title>Analysis of type B2 neurotoxin-encoding plasmid in Clostridium botulinum.</title>
        <authorList>
            <person name="Hosomi K."/>
            <person name="Sakaguchi Y."/>
            <person name="Gotoh K."/>
            <person name="Nakamura K."/>
            <person name="Kohda T."/>
            <person name="Mukamoto M."/>
            <person name="Iida T."/>
            <person name="Kozaki S."/>
        </authorList>
    </citation>
    <scope>NUCLEOTIDE SEQUENCE</scope>
    <source>
        <strain evidence="2">111</strain>
        <plasmid evidence="2">pCB111</plasmid>
    </source>
</reference>
<keyword evidence="1" id="KW-0812">Transmembrane</keyword>
<name>A0A077K7Z4_CLOBO</name>
<geneLocation type="plasmid" evidence="2">
    <name>pCB111</name>
</geneLocation>
<evidence type="ECO:0000313" key="2">
    <source>
        <dbReference type="EMBL" id="BAP25700.1"/>
    </source>
</evidence>